<organism evidence="1 2">
    <name type="scientific">Acropora cervicornis</name>
    <name type="common">Staghorn coral</name>
    <dbReference type="NCBI Taxonomy" id="6130"/>
    <lineage>
        <taxon>Eukaryota</taxon>
        <taxon>Metazoa</taxon>
        <taxon>Cnidaria</taxon>
        <taxon>Anthozoa</taxon>
        <taxon>Hexacorallia</taxon>
        <taxon>Scleractinia</taxon>
        <taxon>Astrocoeniina</taxon>
        <taxon>Acroporidae</taxon>
        <taxon>Acropora</taxon>
    </lineage>
</organism>
<proteinExistence type="predicted"/>
<evidence type="ECO:0000313" key="1">
    <source>
        <dbReference type="EMBL" id="KAK2552999.1"/>
    </source>
</evidence>
<evidence type="ECO:0000313" key="2">
    <source>
        <dbReference type="Proteomes" id="UP001249851"/>
    </source>
</evidence>
<dbReference type="Proteomes" id="UP001249851">
    <property type="component" value="Unassembled WGS sequence"/>
</dbReference>
<accession>A0AAD9Q1U8</accession>
<dbReference type="AlphaFoldDB" id="A0AAD9Q1U8"/>
<comment type="caution">
    <text evidence="1">The sequence shown here is derived from an EMBL/GenBank/DDBJ whole genome shotgun (WGS) entry which is preliminary data.</text>
</comment>
<protein>
    <submittedName>
        <fullName evidence="1">Uncharacterized protein</fullName>
    </submittedName>
</protein>
<reference evidence="1" key="1">
    <citation type="journal article" date="2023" name="G3 (Bethesda)">
        <title>Whole genome assembly and annotation of the endangered Caribbean coral Acropora cervicornis.</title>
        <authorList>
            <person name="Selwyn J.D."/>
            <person name="Vollmer S.V."/>
        </authorList>
    </citation>
    <scope>NUCLEOTIDE SEQUENCE</scope>
    <source>
        <strain evidence="1">K2</strain>
    </source>
</reference>
<gene>
    <name evidence="1" type="ORF">P5673_025716</name>
</gene>
<dbReference type="EMBL" id="JARQWQ010000081">
    <property type="protein sequence ID" value="KAK2552999.1"/>
    <property type="molecule type" value="Genomic_DNA"/>
</dbReference>
<reference evidence="1" key="2">
    <citation type="journal article" date="2023" name="Science">
        <title>Genomic signatures of disease resistance in endangered staghorn corals.</title>
        <authorList>
            <person name="Vollmer S.V."/>
            <person name="Selwyn J.D."/>
            <person name="Despard B.A."/>
            <person name="Roesel C.L."/>
        </authorList>
    </citation>
    <scope>NUCLEOTIDE SEQUENCE</scope>
    <source>
        <strain evidence="1">K2</strain>
    </source>
</reference>
<sequence>MERCSRYIKRVDLQFSRSQKFNGTEPGYGVKMKRFFQAQANCQDNLLRKIADCKLSFAELKQHASEINDLQVPKTEFVKKTGCKSWKEAVSSCLKPSLEFKVKAFLNNASLNVTGYMEISVDPLGKSIFFNNVSLSVTGYMEISMDAF</sequence>
<name>A0AAD9Q1U8_ACRCE</name>
<keyword evidence="2" id="KW-1185">Reference proteome</keyword>